<gene>
    <name evidence="1" type="ORF">T4C_8037</name>
</gene>
<protein>
    <submittedName>
        <fullName evidence="1">Uncharacterized protein</fullName>
    </submittedName>
</protein>
<sequence length="62" mass="7157">MQVQKYFHSEILSPERVVYLYLPQNLFTVKWFRKNKRSDCNFAAGEIPNLTELAGLIPIGDG</sequence>
<evidence type="ECO:0000313" key="1">
    <source>
        <dbReference type="EMBL" id="KRZ38390.1"/>
    </source>
</evidence>
<reference evidence="1 2" key="1">
    <citation type="submission" date="2015-01" db="EMBL/GenBank/DDBJ databases">
        <title>Evolution of Trichinella species and genotypes.</title>
        <authorList>
            <person name="Korhonen P.K."/>
            <person name="Edoardo P."/>
            <person name="Giuseppe L.R."/>
            <person name="Gasser R.B."/>
        </authorList>
    </citation>
    <scope>NUCLEOTIDE SEQUENCE [LARGE SCALE GENOMIC DNA]</scope>
    <source>
        <strain evidence="1">ISS176</strain>
    </source>
</reference>
<organism evidence="1 2">
    <name type="scientific">Trichinella pseudospiralis</name>
    <name type="common">Parasitic roundworm</name>
    <dbReference type="NCBI Taxonomy" id="6337"/>
    <lineage>
        <taxon>Eukaryota</taxon>
        <taxon>Metazoa</taxon>
        <taxon>Ecdysozoa</taxon>
        <taxon>Nematoda</taxon>
        <taxon>Enoplea</taxon>
        <taxon>Dorylaimia</taxon>
        <taxon>Trichinellida</taxon>
        <taxon>Trichinellidae</taxon>
        <taxon>Trichinella</taxon>
    </lineage>
</organism>
<dbReference type="Proteomes" id="UP000054826">
    <property type="component" value="Unassembled WGS sequence"/>
</dbReference>
<proteinExistence type="predicted"/>
<dbReference type="EMBL" id="JYDV01000046">
    <property type="protein sequence ID" value="KRZ38390.1"/>
    <property type="molecule type" value="Genomic_DNA"/>
</dbReference>
<comment type="caution">
    <text evidence="1">The sequence shown here is derived from an EMBL/GenBank/DDBJ whole genome shotgun (WGS) entry which is preliminary data.</text>
</comment>
<evidence type="ECO:0000313" key="2">
    <source>
        <dbReference type="Proteomes" id="UP000054826"/>
    </source>
</evidence>
<dbReference type="AlphaFoldDB" id="A0A0V1JTY5"/>
<accession>A0A0V1JTY5</accession>
<name>A0A0V1JTY5_TRIPS</name>